<dbReference type="Proteomes" id="UP001595735">
    <property type="component" value="Unassembled WGS sequence"/>
</dbReference>
<dbReference type="InterPro" id="IPR029079">
    <property type="entry name" value="Imm43"/>
</dbReference>
<dbReference type="EMBL" id="JBHRYO010000002">
    <property type="protein sequence ID" value="MFC3757627.1"/>
    <property type="molecule type" value="Genomic_DNA"/>
</dbReference>
<comment type="caution">
    <text evidence="2">The sequence shown here is derived from an EMBL/GenBank/DDBJ whole genome shotgun (WGS) entry which is preliminary data.</text>
</comment>
<evidence type="ECO:0000259" key="1">
    <source>
        <dbReference type="Pfam" id="PF15570"/>
    </source>
</evidence>
<gene>
    <name evidence="2" type="ORF">ACFONJ_16740</name>
</gene>
<evidence type="ECO:0000313" key="3">
    <source>
        <dbReference type="Proteomes" id="UP001595735"/>
    </source>
</evidence>
<reference evidence="3" key="1">
    <citation type="journal article" date="2019" name="Int. J. Syst. Evol. Microbiol.">
        <title>The Global Catalogue of Microorganisms (GCM) 10K type strain sequencing project: providing services to taxonomists for standard genome sequencing and annotation.</title>
        <authorList>
            <consortium name="The Broad Institute Genomics Platform"/>
            <consortium name="The Broad Institute Genome Sequencing Center for Infectious Disease"/>
            <person name="Wu L."/>
            <person name="Ma J."/>
        </authorList>
    </citation>
    <scope>NUCLEOTIDE SEQUENCE [LARGE SCALE GENOMIC DNA]</scope>
    <source>
        <strain evidence="3">CECT 7798</strain>
    </source>
</reference>
<feature type="domain" description="Immunity protein 43" evidence="1">
    <location>
        <begin position="10"/>
        <end position="224"/>
    </location>
</feature>
<protein>
    <submittedName>
        <fullName evidence="2">Imm43 family immunity protein</fullName>
    </submittedName>
</protein>
<dbReference type="RefSeq" id="WP_290298893.1">
    <property type="nucleotide sequence ID" value="NZ_JAUFQR010000001.1"/>
</dbReference>
<name>A0ABV7XYF8_9FLAO</name>
<accession>A0ABV7XYF8</accession>
<organism evidence="2 3">
    <name type="scientific">Chryseobacterium tructae</name>
    <dbReference type="NCBI Taxonomy" id="1037380"/>
    <lineage>
        <taxon>Bacteria</taxon>
        <taxon>Pseudomonadati</taxon>
        <taxon>Bacteroidota</taxon>
        <taxon>Flavobacteriia</taxon>
        <taxon>Flavobacteriales</taxon>
        <taxon>Weeksellaceae</taxon>
        <taxon>Chryseobacterium group</taxon>
        <taxon>Chryseobacterium</taxon>
    </lineage>
</organism>
<proteinExistence type="predicted"/>
<keyword evidence="3" id="KW-1185">Reference proteome</keyword>
<sequence length="235" mass="27860">MTDLFIWFNRTQGPEGCFQLDDVIFTSSFDSKKPKFVAEQPWKMYDASIHGFPPEDKKRFPSKMYLVSTKNKPSIIKFDFYGMNNLAVLVSSKFLTFLNNKGIDDNYYEIAELSIIDLKGNDLTNNEIYYALRFVRFDDQFFDFDMETKKRAAGLKNFFLFPDMKLNTYPENKNIFYINSLCYRNSIIFTKDVVKEVLSNFHLPQVYNVKDFPFVFNNQYKWDILPLNNEYLVTV</sequence>
<evidence type="ECO:0000313" key="2">
    <source>
        <dbReference type="EMBL" id="MFC3757627.1"/>
    </source>
</evidence>
<dbReference type="Pfam" id="PF15570">
    <property type="entry name" value="Imm43"/>
    <property type="match status" value="1"/>
</dbReference>